<accession>A0AAV2ICS6</accession>
<protein>
    <recommendedName>
        <fullName evidence="4">G-protein coupled receptors family 1 profile domain-containing protein</fullName>
    </recommendedName>
</protein>
<keyword evidence="1" id="KW-1133">Transmembrane helix</keyword>
<dbReference type="EMBL" id="CAXITT010000618">
    <property type="protein sequence ID" value="CAL1544382.1"/>
    <property type="molecule type" value="Genomic_DNA"/>
</dbReference>
<sequence length="342" mass="38035">TIRNATFVDPLVSQYEFMIWIAYYTCVDMVLCVVGIIANVINITTFSAMGVDDGITVAFVFLSSSELLCCLAALGQKLAMAFWVVEMVTDYSTWFAIHPYVFNSFFGHTRHCIVAIPELITTYLAVVKCMCVTRPFTFPSFFTLNKTLWAMKAICVFSVASYVPLFACMGTADELDPAVNATRRMLWFAPYRDIVKVMVWSGRDAFLAFASQSIILISVVFMARALSEAAKLRERLRSGTYAEDVPEASRQSPTGARKSGGGALSAKELQIVKQIVLISVFYVIGTIPKMAVLLAYATVSEFTQGGVYQNVYIVASKGSESSELILSIVNIFIYYRYNSKFR</sequence>
<feature type="transmembrane region" description="Helical" evidence="1">
    <location>
        <begin position="21"/>
        <end position="43"/>
    </location>
</feature>
<keyword evidence="3" id="KW-1185">Reference proteome</keyword>
<feature type="transmembrane region" description="Helical" evidence="1">
    <location>
        <begin position="205"/>
        <end position="227"/>
    </location>
</feature>
<dbReference type="Gene3D" id="1.20.1070.10">
    <property type="entry name" value="Rhodopsin 7-helix transmembrane proteins"/>
    <property type="match status" value="1"/>
</dbReference>
<evidence type="ECO:0000256" key="1">
    <source>
        <dbReference type="SAM" id="Phobius"/>
    </source>
</evidence>
<feature type="transmembrane region" description="Helical" evidence="1">
    <location>
        <begin position="311"/>
        <end position="335"/>
    </location>
</feature>
<evidence type="ECO:0000313" key="3">
    <source>
        <dbReference type="Proteomes" id="UP001497497"/>
    </source>
</evidence>
<dbReference type="AlphaFoldDB" id="A0AAV2ICS6"/>
<feature type="transmembrane region" description="Helical" evidence="1">
    <location>
        <begin position="55"/>
        <end position="74"/>
    </location>
</feature>
<name>A0AAV2ICS6_LYMST</name>
<evidence type="ECO:0000313" key="2">
    <source>
        <dbReference type="EMBL" id="CAL1544382.1"/>
    </source>
</evidence>
<reference evidence="2 3" key="1">
    <citation type="submission" date="2024-04" db="EMBL/GenBank/DDBJ databases">
        <authorList>
            <consortium name="Genoscope - CEA"/>
            <person name="William W."/>
        </authorList>
    </citation>
    <scope>NUCLEOTIDE SEQUENCE [LARGE SCALE GENOMIC DNA]</scope>
</reference>
<feature type="transmembrane region" description="Helical" evidence="1">
    <location>
        <begin position="148"/>
        <end position="167"/>
    </location>
</feature>
<keyword evidence="1" id="KW-0472">Membrane</keyword>
<gene>
    <name evidence="2" type="ORF">GSLYS_00017895001</name>
</gene>
<keyword evidence="1" id="KW-0812">Transmembrane</keyword>
<feature type="non-terminal residue" evidence="2">
    <location>
        <position position="1"/>
    </location>
</feature>
<comment type="caution">
    <text evidence="2">The sequence shown here is derived from an EMBL/GenBank/DDBJ whole genome shotgun (WGS) entry which is preliminary data.</text>
</comment>
<feature type="transmembrane region" description="Helical" evidence="1">
    <location>
        <begin position="108"/>
        <end position="127"/>
    </location>
</feature>
<dbReference type="Proteomes" id="UP001497497">
    <property type="component" value="Unassembled WGS sequence"/>
</dbReference>
<proteinExistence type="predicted"/>
<evidence type="ECO:0008006" key="4">
    <source>
        <dbReference type="Google" id="ProtNLM"/>
    </source>
</evidence>
<organism evidence="2 3">
    <name type="scientific">Lymnaea stagnalis</name>
    <name type="common">Great pond snail</name>
    <name type="synonym">Helix stagnalis</name>
    <dbReference type="NCBI Taxonomy" id="6523"/>
    <lineage>
        <taxon>Eukaryota</taxon>
        <taxon>Metazoa</taxon>
        <taxon>Spiralia</taxon>
        <taxon>Lophotrochozoa</taxon>
        <taxon>Mollusca</taxon>
        <taxon>Gastropoda</taxon>
        <taxon>Heterobranchia</taxon>
        <taxon>Euthyneura</taxon>
        <taxon>Panpulmonata</taxon>
        <taxon>Hygrophila</taxon>
        <taxon>Lymnaeoidea</taxon>
        <taxon>Lymnaeidae</taxon>
        <taxon>Lymnaea</taxon>
    </lineage>
</organism>
<feature type="transmembrane region" description="Helical" evidence="1">
    <location>
        <begin position="275"/>
        <end position="299"/>
    </location>
</feature>
<feature type="non-terminal residue" evidence="2">
    <location>
        <position position="342"/>
    </location>
</feature>
<dbReference type="SUPFAM" id="SSF81321">
    <property type="entry name" value="Family A G protein-coupled receptor-like"/>
    <property type="match status" value="1"/>
</dbReference>